<name>A0A1R2ANW2_9CILI</name>
<dbReference type="GO" id="GO:0005634">
    <property type="term" value="C:nucleus"/>
    <property type="evidence" value="ECO:0007669"/>
    <property type="project" value="TreeGrafter"/>
</dbReference>
<dbReference type="AlphaFoldDB" id="A0A1R2ANW2"/>
<evidence type="ECO:0000313" key="2">
    <source>
        <dbReference type="EMBL" id="OMJ66201.1"/>
    </source>
</evidence>
<feature type="domain" description="Protein kinase" evidence="1">
    <location>
        <begin position="218"/>
        <end position="486"/>
    </location>
</feature>
<dbReference type="Gene3D" id="1.10.510.10">
    <property type="entry name" value="Transferase(Phosphotransferase) domain 1"/>
    <property type="match status" value="1"/>
</dbReference>
<evidence type="ECO:0000259" key="1">
    <source>
        <dbReference type="PROSITE" id="PS50011"/>
    </source>
</evidence>
<protein>
    <recommendedName>
        <fullName evidence="1">Protein kinase domain-containing protein</fullName>
    </recommendedName>
</protein>
<keyword evidence="3" id="KW-1185">Reference proteome</keyword>
<dbReference type="GO" id="GO:0044773">
    <property type="term" value="P:mitotic DNA damage checkpoint signaling"/>
    <property type="evidence" value="ECO:0007669"/>
    <property type="project" value="TreeGrafter"/>
</dbReference>
<dbReference type="PANTHER" id="PTHR44167:SF24">
    <property type="entry name" value="SERINE_THREONINE-PROTEIN KINASE CHK2"/>
    <property type="match status" value="1"/>
</dbReference>
<dbReference type="GO" id="GO:0004674">
    <property type="term" value="F:protein serine/threonine kinase activity"/>
    <property type="evidence" value="ECO:0007669"/>
    <property type="project" value="TreeGrafter"/>
</dbReference>
<dbReference type="PROSITE" id="PS50011">
    <property type="entry name" value="PROTEIN_KINASE_DOM"/>
    <property type="match status" value="1"/>
</dbReference>
<dbReference type="OrthoDB" id="338859at2759"/>
<dbReference type="PANTHER" id="PTHR44167">
    <property type="entry name" value="OVARIAN-SPECIFIC SERINE/THREONINE-PROTEIN KINASE LOK-RELATED"/>
    <property type="match status" value="1"/>
</dbReference>
<reference evidence="2 3" key="1">
    <citation type="submission" date="2016-11" db="EMBL/GenBank/DDBJ databases">
        <title>The macronuclear genome of Stentor coeruleus: a giant cell with tiny introns.</title>
        <authorList>
            <person name="Slabodnick M."/>
            <person name="Ruby J.G."/>
            <person name="Reiff S.B."/>
            <person name="Swart E.C."/>
            <person name="Gosai S."/>
            <person name="Prabakaran S."/>
            <person name="Witkowska E."/>
            <person name="Larue G.E."/>
            <person name="Fisher S."/>
            <person name="Freeman R.M."/>
            <person name="Gunawardena J."/>
            <person name="Chu W."/>
            <person name="Stover N.A."/>
            <person name="Gregory B.D."/>
            <person name="Nowacki M."/>
            <person name="Derisi J."/>
            <person name="Roy S.W."/>
            <person name="Marshall W.F."/>
            <person name="Sood P."/>
        </authorList>
    </citation>
    <scope>NUCLEOTIDE SEQUENCE [LARGE SCALE GENOMIC DNA]</scope>
    <source>
        <strain evidence="2">WM001</strain>
    </source>
</reference>
<dbReference type="Proteomes" id="UP000187209">
    <property type="component" value="Unassembled WGS sequence"/>
</dbReference>
<sequence length="489" mass="57041">MASQSENHTKAFYQYLVLSKYLEEPVLELENIKSVIRICDALNQNYPQYTATLLQPYNSKFQFAIVCCINIEQLFDYLQCFHESMNYGVNFSDLLLSANSKFSELFLSIYNSVSWLNPNSFESIINILILLKKSKDLNIIIDTFYIITSESLLLYMSNLSLLYKNNENIEIYKKNLPRIRDNFKILDPNNNYYTKFQEYFKTIWLLSEDNVILDLTKIDETSIINEEDYFNVKLTIFKAKYTGELKNGITQFICIKKYTFKNSYMDLFSVKEEIKALKKMNDQKSDNNAFAAFYGSKYLTDSLYLYTEYHMESLWQIMYNCASANVKIPNTIIENCYTLVFTLSSLNSLNLVHGDINPHNILITDTLRFCLVDLSMLRHHLLSTDPKSFSKSIYSAPEIYYHKKKFSSKEIAKADIYSMGMVILQLAKRQELKGLNMIENDTQLKMAVASVDEPWISDLLSNMLSHNPERRLDGNLLTKFIPKKFTLPN</sequence>
<dbReference type="InterPro" id="IPR000719">
    <property type="entry name" value="Prot_kinase_dom"/>
</dbReference>
<evidence type="ECO:0000313" key="3">
    <source>
        <dbReference type="Proteomes" id="UP000187209"/>
    </source>
</evidence>
<gene>
    <name evidence="2" type="ORF">SteCoe_37047</name>
</gene>
<dbReference type="SUPFAM" id="SSF56112">
    <property type="entry name" value="Protein kinase-like (PK-like)"/>
    <property type="match status" value="1"/>
</dbReference>
<accession>A0A1R2ANW2</accession>
<dbReference type="GO" id="GO:0005524">
    <property type="term" value="F:ATP binding"/>
    <property type="evidence" value="ECO:0007669"/>
    <property type="project" value="InterPro"/>
</dbReference>
<organism evidence="2 3">
    <name type="scientific">Stentor coeruleus</name>
    <dbReference type="NCBI Taxonomy" id="5963"/>
    <lineage>
        <taxon>Eukaryota</taxon>
        <taxon>Sar</taxon>
        <taxon>Alveolata</taxon>
        <taxon>Ciliophora</taxon>
        <taxon>Postciliodesmatophora</taxon>
        <taxon>Heterotrichea</taxon>
        <taxon>Heterotrichida</taxon>
        <taxon>Stentoridae</taxon>
        <taxon>Stentor</taxon>
    </lineage>
</organism>
<dbReference type="EMBL" id="MPUH01001789">
    <property type="protein sequence ID" value="OMJ66201.1"/>
    <property type="molecule type" value="Genomic_DNA"/>
</dbReference>
<comment type="caution">
    <text evidence="2">The sequence shown here is derived from an EMBL/GenBank/DDBJ whole genome shotgun (WGS) entry which is preliminary data.</text>
</comment>
<dbReference type="SMART" id="SM00220">
    <property type="entry name" value="S_TKc"/>
    <property type="match status" value="1"/>
</dbReference>
<dbReference type="Pfam" id="PF00069">
    <property type="entry name" value="Pkinase"/>
    <property type="match status" value="1"/>
</dbReference>
<proteinExistence type="predicted"/>
<dbReference type="InterPro" id="IPR011009">
    <property type="entry name" value="Kinase-like_dom_sf"/>
</dbReference>